<dbReference type="GeneID" id="92874155"/>
<dbReference type="Proteomes" id="UP000000328">
    <property type="component" value="Chromosome"/>
</dbReference>
<organism evidence="1 2">
    <name type="scientific">Amycolatopsis mediterranei (strain U-32)</name>
    <dbReference type="NCBI Taxonomy" id="749927"/>
    <lineage>
        <taxon>Bacteria</taxon>
        <taxon>Bacillati</taxon>
        <taxon>Actinomycetota</taxon>
        <taxon>Actinomycetes</taxon>
        <taxon>Pseudonocardiales</taxon>
        <taxon>Pseudonocardiaceae</taxon>
        <taxon>Amycolatopsis</taxon>
    </lineage>
</organism>
<dbReference type="HOGENOM" id="CLU_1736723_0_0_11"/>
<protein>
    <submittedName>
        <fullName evidence="1">Uncharacterized protein</fullName>
    </submittedName>
</protein>
<gene>
    <name evidence="1" type="ordered locus">AMED_6502</name>
</gene>
<evidence type="ECO:0000313" key="1">
    <source>
        <dbReference type="EMBL" id="ADJ48233.1"/>
    </source>
</evidence>
<evidence type="ECO:0000313" key="2">
    <source>
        <dbReference type="Proteomes" id="UP000000328"/>
    </source>
</evidence>
<dbReference type="RefSeq" id="WP_013228282.1">
    <property type="nucleotide sequence ID" value="NC_014318.1"/>
</dbReference>
<name>A0A0H3DDS9_AMYMU</name>
<dbReference type="KEGG" id="amd:AMED_6502"/>
<dbReference type="AlphaFoldDB" id="A0A0H3DDS9"/>
<proteinExistence type="predicted"/>
<dbReference type="OrthoDB" id="9810950at2"/>
<dbReference type="PATRIC" id="fig|749927.5.peg.6758"/>
<accession>A0A0H3DDS9</accession>
<reference evidence="1 2" key="1">
    <citation type="journal article" date="2010" name="Cell Res.">
        <title>Complete genome sequence of the rifamycin SV-producing Amycolatopsis mediterranei U32 revealed its genetic characteristics in phylogeny and metabolism.</title>
        <authorList>
            <person name="Zhao W."/>
            <person name="Zhong Y."/>
            <person name="Yuan H."/>
            <person name="Wang J."/>
            <person name="Zheng H."/>
            <person name="Wang Y."/>
            <person name="Cen X."/>
            <person name="Xu F."/>
            <person name="Bai J."/>
            <person name="Han X."/>
            <person name="Lu G."/>
            <person name="Zhu Y."/>
            <person name="Shao Z."/>
            <person name="Yan H."/>
            <person name="Li C."/>
            <person name="Peng N."/>
            <person name="Zhang Z."/>
            <person name="Zhang Y."/>
            <person name="Lin W."/>
            <person name="Fan Y."/>
            <person name="Qin Z."/>
            <person name="Hu Y."/>
            <person name="Zhu B."/>
            <person name="Wang S."/>
            <person name="Ding X."/>
            <person name="Zhao G.P."/>
        </authorList>
    </citation>
    <scope>NUCLEOTIDE SEQUENCE [LARGE SCALE GENOMIC DNA]</scope>
    <source>
        <strain evidence="2">U-32</strain>
    </source>
</reference>
<dbReference type="EMBL" id="CP002000">
    <property type="protein sequence ID" value="ADJ48233.1"/>
    <property type="molecule type" value="Genomic_DNA"/>
</dbReference>
<sequence>MTRIVIVSARVGAGHDGAAYALADRLTGHDVEVLDFLDFLPGSLGRRLCDFYHRQLEVLPRSWDWTLTALGTGWGAGLAARAATLACGRLETALGGAEPGLVSVKQLLEVKTFSADVAPVRLPAYALRRKSHTSRAQIVRQAVDPVRGRP</sequence>